<dbReference type="Pfam" id="PF26114">
    <property type="entry name" value="Ig_2_Mok13"/>
    <property type="match status" value="1"/>
</dbReference>
<dbReference type="FunFam" id="3.40.50.2000:FF:000058">
    <property type="entry name" value="Alpha-1,3-glucan synthase Ags1"/>
    <property type="match status" value="1"/>
</dbReference>
<feature type="transmembrane region" description="Helical" evidence="8">
    <location>
        <begin position="2299"/>
        <end position="2316"/>
    </location>
</feature>
<dbReference type="Pfam" id="PF00534">
    <property type="entry name" value="Glycos_transf_1"/>
    <property type="match status" value="1"/>
</dbReference>
<proteinExistence type="inferred from homology"/>
<feature type="region of interest" description="Disordered" evidence="7">
    <location>
        <begin position="1700"/>
        <end position="1771"/>
    </location>
</feature>
<dbReference type="Pfam" id="PF26122">
    <property type="entry name" value="CBM_Mok13"/>
    <property type="match status" value="1"/>
</dbReference>
<comment type="caution">
    <text evidence="11">The sequence shown here is derived from an EMBL/GenBank/DDBJ whole genome shotgun (WGS) entry which is preliminary data.</text>
</comment>
<dbReference type="SUPFAM" id="SSF53756">
    <property type="entry name" value="UDP-Glycosyltransferase/glycogen phosphorylase"/>
    <property type="match status" value="1"/>
</dbReference>
<evidence type="ECO:0000256" key="1">
    <source>
        <dbReference type="ARBA" id="ARBA00006122"/>
    </source>
</evidence>
<accession>A0A4T0BMK4</accession>
<evidence type="ECO:0000256" key="7">
    <source>
        <dbReference type="SAM" id="MobiDB-lite"/>
    </source>
</evidence>
<feature type="compositionally biased region" description="Acidic residues" evidence="7">
    <location>
        <begin position="1752"/>
        <end position="1771"/>
    </location>
</feature>
<dbReference type="PANTHER" id="PTHR47182">
    <property type="entry name" value="CELL WALL ALPHA-1,3-GLUCAN SYNTHASE AGS1-RELATED"/>
    <property type="match status" value="1"/>
</dbReference>
<dbReference type="SMART" id="SM00642">
    <property type="entry name" value="Aamy"/>
    <property type="match status" value="1"/>
</dbReference>
<dbReference type="SUPFAM" id="SSF51445">
    <property type="entry name" value="(Trans)glycosidases"/>
    <property type="match status" value="1"/>
</dbReference>
<feature type="chain" id="PRO_5020308655" description="alpha-1,3-glucan synthase" evidence="9">
    <location>
        <begin position="34"/>
        <end position="2448"/>
    </location>
</feature>
<dbReference type="Pfam" id="PF26111">
    <property type="entry name" value="Ig_Mok13"/>
    <property type="match status" value="1"/>
</dbReference>
<evidence type="ECO:0000256" key="3">
    <source>
        <dbReference type="ARBA" id="ARBA00022676"/>
    </source>
</evidence>
<keyword evidence="3" id="KW-0328">Glycosyltransferase</keyword>
<protein>
    <recommendedName>
        <fullName evidence="2">alpha-1,3-glucan synthase</fullName>
        <ecNumber evidence="2">2.4.1.183</ecNumber>
    </recommendedName>
</protein>
<dbReference type="Pfam" id="PF08323">
    <property type="entry name" value="Glyco_transf_5"/>
    <property type="match status" value="1"/>
</dbReference>
<feature type="signal peptide" evidence="9">
    <location>
        <begin position="1"/>
        <end position="33"/>
    </location>
</feature>
<dbReference type="FunFam" id="3.20.20.80:FF:000073">
    <property type="entry name" value="Alpha-1,3-glucan synthase Ags2"/>
    <property type="match status" value="1"/>
</dbReference>
<keyword evidence="9" id="KW-0732">Signal</keyword>
<name>A0A4T0BMK4_AURPU</name>
<dbReference type="InterPro" id="IPR058657">
    <property type="entry name" value="Mok11-13/Ags1-like_Ig"/>
</dbReference>
<dbReference type="Proteomes" id="UP000308724">
    <property type="component" value="Unassembled WGS sequence"/>
</dbReference>
<dbReference type="InterPro" id="IPR006047">
    <property type="entry name" value="GH13_cat_dom"/>
</dbReference>
<feature type="transmembrane region" description="Helical" evidence="8">
    <location>
        <begin position="2421"/>
        <end position="2440"/>
    </location>
</feature>
<dbReference type="InterPro" id="IPR013534">
    <property type="entry name" value="Starch_synth_cat_dom"/>
</dbReference>
<keyword evidence="5" id="KW-0961">Cell wall biogenesis/degradation</keyword>
<keyword evidence="8" id="KW-0472">Membrane</keyword>
<dbReference type="InterPro" id="IPR058659">
    <property type="entry name" value="Mok11-13/Ags1-like_CBM"/>
</dbReference>
<feature type="transmembrane region" description="Helical" evidence="8">
    <location>
        <begin position="2190"/>
        <end position="2216"/>
    </location>
</feature>
<evidence type="ECO:0000256" key="5">
    <source>
        <dbReference type="ARBA" id="ARBA00023316"/>
    </source>
</evidence>
<keyword evidence="4" id="KW-0808">Transferase</keyword>
<sequence length="2448" mass="274060">MPMHFIGSEMFPPWKAKSLLGALLLCSSRLAQSLRYDPNETDWNLNTNQAASNPLDYSGTWQDHTFHPSPDNWRFPFYTLFLDRFVNGDPSNDNANGTLFEQDVMGTTMRHGGDLAGLVDTLDYLQGMGIKALYIAGAPFLNLPWKSDGYSPLDFTLLDHHFGKIADWRAAVEEIHRRGMYVVLDNTFATMADLIGFDGFLNESTPFVPEEHEVMWKSDRQYPDFAFGNTKTSTCKLPRFWDDSGRAVMTGAGDANISSGVFDKLSSQTECYNSDFDQYGDTEAFGVFPDWQRQLSKFASVQDRLREWKPSVLDKLKHLHCLTISMLDIDGIRIDKATQATVDALAEFSESIRECARDNGKQNFLVAGEITGGNSFGSIYLGRGREFDQKIEELADAIKTSNESDDKVFLRAAGKSALDASAFHYSIYRLLQRFLGMDGNLTAGYDLPNNFVDGWNEMLLTNDLVNANTGKLDPRHMYGTSNQDVFRWPTIKSGTEKMLLGLFMTTLHMPGIPLLNWGEEQAFYTLDNTASNYVFGRQPISSSLAWQTHGCYSLGADIFYDFPIEAGTNGCNDDNVSLDHRDPTHPVRNIIKSFYHLRTKNPILNDGWSLQSLSNQTRQIFLPGSNGEATEVGMWSVMRNQFYDGVQNLTGSVTAKPAVWLVYGNENHTVDYDFDCSSNDTALVSVFDEEDEVMNLLSPYDTLTLKRGPKQLGIDGSKTFNGCLDKLTLKAWDFRAYVRKADWIEPAPMLTRFAPGHDARILSKVKQGEKESVDIEFQFSQEMDCDSITKNIVVISTTADKSNPGIDTKSIVCSKIQDSSPPPFVGAITSAWSWKATLVDISHGIHSLTVRNASTTDGVSTGSTDHVFFRIGEAENPMVFPRTANYSTNVLSKGVDGTLLVSHQAAGADKWRYSTNWGSSWSDWQIYDGIKATVKKQSWSGTKHQKWSGDHIILQYWSRTTGSSSHMQHADLDQKQAPRRFPHLYANGIFNQFGFDGGLRNTFKLSDDTWKFHLMTEWPHQVQVNVWGINPDGKPDQSFIYGDVDNDTVLDRLPPDALSPALVNLTDLPPSPYLAYRISIDDATYKYKLIPAGSRFIQILVFALLWSIPVLTGAISIWTYMGAFYGVKFNKIGLSMPKGMPSFWNRHKFSKIADEDVEEVQGHRMKPLFLGKSHQRYDSGASGITIASAGKDKRRKVIIATMEYDISDWNLKVKIGGLGVMAQLMGKSLTHQDLIWVVPCVGGIEYPVDQIADPMIVTILGSPYEIQVQYHQLENITYVLLDAPIFRQQTKAEPYPPRMDDLDSAVYYSAWNACIAETIKRFEPDIYHINDYHGCAAPLYLLPETIPCCLSLHNAEFQGLWPMRTDQEQDEVSRVYNLDKDIIQKYVQFGEVFNLLHAGVSYLRVHQKGFGAVGVSNKYGARSFARYPIFWGLKEIGKLPNPDPSDTLPWNREEEANQVITVDPAYEGSRGDLRRQAQEWAGLEVDPTAELFVFVGRWSNQKGVDLIADVFPHILEKHKKVQLICVGPVIDLYGKFAALKLEVMMKKYPKRVYSKPEFTALPPFIFSGAEFALIPSRDEPFGLVAVEFGRKGALGVGARVGGLGQMPGWWFTVESTTTAHLIHQFKSAIEDALAAKTDMRAMMRARSAKQRFPVQKWVEDLNILQSTAIRIHQREANYGLQPSRRSVSNFGNESSISLAMARDPSPSAGSVYETQPRTSPSPSNLNRTLSLGSRAGPGHHGRTPRVQITDADISEDDEDPFGSEYSLDMEEATISREAADNYTRESERADALDQLEGRGRGDSLSAPQPALVPGTRSRSPSPDPRELYRGRSRNRNSEPYLSVQTDDRTVRRASADSLLPVADPRDRSSSRLSNSSRLSTSSQLDLTTVVGSKKDYSLQKIELNFDDKTGEYYRAFETMLDKLNGKTSEKDLCIEEYLVDSEKAWFKKYRDAKLGRAHDRGSSAKLHSNRMSASPHGSGRSSADADERTSVGEGSMEDFLLGDNYQRPSLVKRWMLTRLGDWPLYSFLLALGQIMAANSYQITLLTGGEDPKPSMIYTIGGIYIASSVVWWLLFRRMKARFVLSVPFVMYGLAFLFLGMAPFLPKGAGRDWMRNVADGVYAAASASGSLYFALNFGDEGGSPISSWVYRACIIQGTQQIYITGLFYWGRTITKATPKQKIEKDTLSSSPIMAAITLPIAALLWLVALTLFTSLPAYYQQRPGKIPSFYKTLARRKLISWFFVAVILQNYFLSSQYGRSWQYLWSSNYAPVWVIAILVLVFFIIVWALMLFVFSKLSKSHSWILPIFAIGLLAPRWAQQWWGTSGFGLWLPWMPGGAVGGAIAGRALWLWLGVLDAVQGVGFGMMLLQTLTRIHIGVTLISAQVLGTTVMLIAKATAPNRNGPGDVFPDLSAGVIEAISKPWFWIALACQLVIPIGFFKFFRKEQLSKP</sequence>
<feature type="compositionally biased region" description="Low complexity" evidence="7">
    <location>
        <begin position="1870"/>
        <end position="1884"/>
    </location>
</feature>
<evidence type="ECO:0000256" key="6">
    <source>
        <dbReference type="ARBA" id="ARBA00048960"/>
    </source>
</evidence>
<feature type="transmembrane region" description="Helical" evidence="8">
    <location>
        <begin position="2081"/>
        <end position="2103"/>
    </location>
</feature>
<feature type="region of interest" description="Disordered" evidence="7">
    <location>
        <begin position="1795"/>
        <end position="1884"/>
    </location>
</feature>
<evidence type="ECO:0000256" key="2">
    <source>
        <dbReference type="ARBA" id="ARBA00012688"/>
    </source>
</evidence>
<dbReference type="GO" id="GO:0009277">
    <property type="term" value="C:fungal-type cell wall"/>
    <property type="evidence" value="ECO:0007669"/>
    <property type="project" value="TreeGrafter"/>
</dbReference>
<dbReference type="Gene3D" id="3.20.20.80">
    <property type="entry name" value="Glycosidases"/>
    <property type="match status" value="2"/>
</dbReference>
<keyword evidence="8" id="KW-1133">Transmembrane helix</keyword>
<comment type="similarity">
    <text evidence="1">Belongs to the glycosyltransferase group 1 family.</text>
</comment>
<evidence type="ECO:0000313" key="12">
    <source>
        <dbReference type="Proteomes" id="UP000308724"/>
    </source>
</evidence>
<dbReference type="PANTHER" id="PTHR47182:SF2">
    <property type="entry name" value="CELL WALL ALPHA-1,3-GLUCAN SYNTHASE AGS1"/>
    <property type="match status" value="1"/>
</dbReference>
<feature type="transmembrane region" description="Helical" evidence="8">
    <location>
        <begin position="2268"/>
        <end position="2292"/>
    </location>
</feature>
<dbReference type="FunFam" id="3.40.50.2000:FF:000052">
    <property type="entry name" value="Alpha-1,3-glucan synthase Ags2"/>
    <property type="match status" value="1"/>
</dbReference>
<reference evidence="11 12" key="1">
    <citation type="submission" date="2018-10" db="EMBL/GenBank/DDBJ databases">
        <title>Fifty Aureobasidium pullulans genomes reveal a recombining polyextremotolerant generalist.</title>
        <authorList>
            <person name="Gostincar C."/>
            <person name="Turk M."/>
            <person name="Zajc J."/>
            <person name="Gunde-Cimerman N."/>
        </authorList>
    </citation>
    <scope>NUCLEOTIDE SEQUENCE [LARGE SCALE GENOMIC DNA]</scope>
    <source>
        <strain evidence="11 12">EXF-1645</strain>
    </source>
</reference>
<dbReference type="CDD" id="cd11323">
    <property type="entry name" value="AmyAc_AGS"/>
    <property type="match status" value="1"/>
</dbReference>
<feature type="transmembrane region" description="Helical" evidence="8">
    <location>
        <begin position="2328"/>
        <end position="2352"/>
    </location>
</feature>
<organism evidence="11 12">
    <name type="scientific">Aureobasidium pullulans</name>
    <name type="common">Black yeast</name>
    <name type="synonym">Pullularia pullulans</name>
    <dbReference type="NCBI Taxonomy" id="5580"/>
    <lineage>
        <taxon>Eukaryota</taxon>
        <taxon>Fungi</taxon>
        <taxon>Dikarya</taxon>
        <taxon>Ascomycota</taxon>
        <taxon>Pezizomycotina</taxon>
        <taxon>Dothideomycetes</taxon>
        <taxon>Dothideomycetidae</taxon>
        <taxon>Dothideales</taxon>
        <taxon>Saccotheciaceae</taxon>
        <taxon>Aureobasidium</taxon>
    </lineage>
</organism>
<dbReference type="Pfam" id="PF00128">
    <property type="entry name" value="Alpha-amylase"/>
    <property type="match status" value="1"/>
</dbReference>
<dbReference type="Gene3D" id="3.40.50.2000">
    <property type="entry name" value="Glycogen Phosphorylase B"/>
    <property type="match status" value="2"/>
</dbReference>
<evidence type="ECO:0000256" key="9">
    <source>
        <dbReference type="SAM" id="SignalP"/>
    </source>
</evidence>
<feature type="region of interest" description="Disordered" evidence="7">
    <location>
        <begin position="1958"/>
        <end position="1992"/>
    </location>
</feature>
<evidence type="ECO:0000256" key="4">
    <source>
        <dbReference type="ARBA" id="ARBA00022679"/>
    </source>
</evidence>
<evidence type="ECO:0000259" key="10">
    <source>
        <dbReference type="SMART" id="SM00642"/>
    </source>
</evidence>
<dbReference type="CDD" id="cd06174">
    <property type="entry name" value="MFS"/>
    <property type="match status" value="1"/>
</dbReference>
<dbReference type="CDD" id="cd03791">
    <property type="entry name" value="GT5_Glycogen_synthase_DULL1-like"/>
    <property type="match status" value="1"/>
</dbReference>
<dbReference type="Pfam" id="PF26127">
    <property type="entry name" value="12TM_Mok13"/>
    <property type="match status" value="1"/>
</dbReference>
<dbReference type="InterPro" id="IPR017853">
    <property type="entry name" value="GH"/>
</dbReference>
<keyword evidence="8" id="KW-0812">Transmembrane</keyword>
<feature type="transmembrane region" description="Helical" evidence="8">
    <location>
        <begin position="2236"/>
        <end position="2256"/>
    </location>
</feature>
<feature type="compositionally biased region" description="Basic and acidic residues" evidence="7">
    <location>
        <begin position="1845"/>
        <end position="1854"/>
    </location>
</feature>
<dbReference type="InterPro" id="IPR058656">
    <property type="entry name" value="Mok11-13/Ags1-like_GH"/>
</dbReference>
<dbReference type="InterPro" id="IPR058658">
    <property type="entry name" value="Mok11-13/Ags1-like_Ig_2"/>
</dbReference>
<dbReference type="EMBL" id="QZBZ01000126">
    <property type="protein sequence ID" value="TIA35609.1"/>
    <property type="molecule type" value="Genomic_DNA"/>
</dbReference>
<dbReference type="GO" id="GO:0047657">
    <property type="term" value="F:alpha-1,3-glucan synthase activity"/>
    <property type="evidence" value="ECO:0007669"/>
    <property type="project" value="UniProtKB-EC"/>
</dbReference>
<dbReference type="InterPro" id="IPR001296">
    <property type="entry name" value="Glyco_trans_1"/>
</dbReference>
<dbReference type="InterPro" id="IPR058655">
    <property type="entry name" value="Mok11-14/Ags1-like"/>
</dbReference>
<feature type="transmembrane region" description="Helical" evidence="8">
    <location>
        <begin position="2372"/>
        <end position="2392"/>
    </location>
</feature>
<feature type="compositionally biased region" description="Polar residues" evidence="7">
    <location>
        <begin position="1712"/>
        <end position="1731"/>
    </location>
</feature>
<feature type="domain" description="Glycosyl hydrolase family 13 catalytic" evidence="10">
    <location>
        <begin position="79"/>
        <end position="547"/>
    </location>
</feature>
<dbReference type="GO" id="GO:0070600">
    <property type="term" value="P:fungal-type cell wall (1-&gt;3)-alpha-glucan biosynthetic process"/>
    <property type="evidence" value="ECO:0007669"/>
    <property type="project" value="TreeGrafter"/>
</dbReference>
<dbReference type="InterPro" id="IPR058654">
    <property type="entry name" value="Mok11-14/Ags1-like_TM"/>
</dbReference>
<comment type="catalytic activity">
    <reaction evidence="6">
        <text>[(1-&gt;3)-alpha-D-glucosyl](n) + UDP-alpha-D-glucose = [(1-&gt;3)-alpha-D-glucosyl](n+1) + UDP + H(+)</text>
        <dbReference type="Rhea" id="RHEA:19749"/>
        <dbReference type="Rhea" id="RHEA-COMP:11150"/>
        <dbReference type="Rhea" id="RHEA-COMP:11151"/>
        <dbReference type="ChEBI" id="CHEBI:15378"/>
        <dbReference type="ChEBI" id="CHEBI:28100"/>
        <dbReference type="ChEBI" id="CHEBI:58223"/>
        <dbReference type="ChEBI" id="CHEBI:58885"/>
        <dbReference type="EC" id="2.4.1.183"/>
    </reaction>
</comment>
<gene>
    <name evidence="11" type="ORF">D6C78_06018</name>
</gene>
<dbReference type="Pfam" id="PF26108">
    <property type="entry name" value="GH_Mok13"/>
    <property type="match status" value="1"/>
</dbReference>
<feature type="transmembrane region" description="Helical" evidence="8">
    <location>
        <begin position="2054"/>
        <end position="2074"/>
    </location>
</feature>
<evidence type="ECO:0000256" key="8">
    <source>
        <dbReference type="SAM" id="Phobius"/>
    </source>
</evidence>
<dbReference type="EC" id="2.4.1.183" evidence="2"/>
<evidence type="ECO:0000313" key="11">
    <source>
        <dbReference type="EMBL" id="TIA35609.1"/>
    </source>
</evidence>